<keyword evidence="4" id="KW-0808">Transferase</keyword>
<dbReference type="InterPro" id="IPR036097">
    <property type="entry name" value="HisK_dim/P_sf"/>
</dbReference>
<name>A0A1G6UAR5_NIADE</name>
<dbReference type="Pfam" id="PF13185">
    <property type="entry name" value="GAF_2"/>
    <property type="match status" value="1"/>
</dbReference>
<dbReference type="InterPro" id="IPR004358">
    <property type="entry name" value="Sig_transdc_His_kin-like_C"/>
</dbReference>
<evidence type="ECO:0000256" key="1">
    <source>
        <dbReference type="ARBA" id="ARBA00000085"/>
    </source>
</evidence>
<dbReference type="Pfam" id="PF02518">
    <property type="entry name" value="HATPase_c"/>
    <property type="match status" value="1"/>
</dbReference>
<keyword evidence="3" id="KW-0597">Phosphoprotein</keyword>
<dbReference type="AlphaFoldDB" id="A0A1G6UAR5"/>
<dbReference type="InterPro" id="IPR003018">
    <property type="entry name" value="GAF"/>
</dbReference>
<evidence type="ECO:0000259" key="6">
    <source>
        <dbReference type="PROSITE" id="PS50109"/>
    </source>
</evidence>
<dbReference type="InterPro" id="IPR036890">
    <property type="entry name" value="HATPase_C_sf"/>
</dbReference>
<evidence type="ECO:0000256" key="2">
    <source>
        <dbReference type="ARBA" id="ARBA00012438"/>
    </source>
</evidence>
<dbReference type="PROSITE" id="PS50109">
    <property type="entry name" value="HIS_KIN"/>
    <property type="match status" value="1"/>
</dbReference>
<evidence type="ECO:0000313" key="8">
    <source>
        <dbReference type="Proteomes" id="UP000198757"/>
    </source>
</evidence>
<dbReference type="EMBL" id="FMZO01000008">
    <property type="protein sequence ID" value="SDD37776.1"/>
    <property type="molecule type" value="Genomic_DNA"/>
</dbReference>
<dbReference type="Proteomes" id="UP000198757">
    <property type="component" value="Unassembled WGS sequence"/>
</dbReference>
<dbReference type="InterPro" id="IPR050351">
    <property type="entry name" value="BphY/WalK/GraS-like"/>
</dbReference>
<dbReference type="Pfam" id="PF00512">
    <property type="entry name" value="HisKA"/>
    <property type="match status" value="1"/>
</dbReference>
<dbReference type="PANTHER" id="PTHR42878">
    <property type="entry name" value="TWO-COMPONENT HISTIDINE KINASE"/>
    <property type="match status" value="1"/>
</dbReference>
<dbReference type="SMART" id="SM00388">
    <property type="entry name" value="HisKA"/>
    <property type="match status" value="1"/>
</dbReference>
<dbReference type="PANTHER" id="PTHR42878:SF15">
    <property type="entry name" value="BACTERIOPHYTOCHROME"/>
    <property type="match status" value="1"/>
</dbReference>
<dbReference type="FunFam" id="3.30.565.10:FF:000006">
    <property type="entry name" value="Sensor histidine kinase WalK"/>
    <property type="match status" value="1"/>
</dbReference>
<proteinExistence type="predicted"/>
<feature type="domain" description="Histidine kinase" evidence="6">
    <location>
        <begin position="202"/>
        <end position="416"/>
    </location>
</feature>
<dbReference type="InterPro" id="IPR029016">
    <property type="entry name" value="GAF-like_dom_sf"/>
</dbReference>
<keyword evidence="5 7" id="KW-0418">Kinase</keyword>
<keyword evidence="8" id="KW-1185">Reference proteome</keyword>
<dbReference type="GO" id="GO:0030295">
    <property type="term" value="F:protein kinase activator activity"/>
    <property type="evidence" value="ECO:0007669"/>
    <property type="project" value="TreeGrafter"/>
</dbReference>
<dbReference type="InterPro" id="IPR003661">
    <property type="entry name" value="HisK_dim/P_dom"/>
</dbReference>
<dbReference type="GO" id="GO:0000156">
    <property type="term" value="F:phosphorelay response regulator activity"/>
    <property type="evidence" value="ECO:0007669"/>
    <property type="project" value="TreeGrafter"/>
</dbReference>
<dbReference type="SUPFAM" id="SSF47384">
    <property type="entry name" value="Homodimeric domain of signal transducing histidine kinase"/>
    <property type="match status" value="1"/>
</dbReference>
<protein>
    <recommendedName>
        <fullName evidence="2">histidine kinase</fullName>
        <ecNumber evidence="2">2.7.13.3</ecNumber>
    </recommendedName>
</protein>
<dbReference type="Gene3D" id="3.30.565.10">
    <property type="entry name" value="Histidine kinase-like ATPase, C-terminal domain"/>
    <property type="match status" value="1"/>
</dbReference>
<dbReference type="InterPro" id="IPR005467">
    <property type="entry name" value="His_kinase_dom"/>
</dbReference>
<dbReference type="STRING" id="1285928.SAMN04487894_108188"/>
<accession>A0A1G6UAR5</accession>
<dbReference type="InterPro" id="IPR003594">
    <property type="entry name" value="HATPase_dom"/>
</dbReference>
<dbReference type="SUPFAM" id="SSF55874">
    <property type="entry name" value="ATPase domain of HSP90 chaperone/DNA topoisomerase II/histidine kinase"/>
    <property type="match status" value="1"/>
</dbReference>
<evidence type="ECO:0000313" key="7">
    <source>
        <dbReference type="EMBL" id="SDD37776.1"/>
    </source>
</evidence>
<dbReference type="Gene3D" id="1.10.287.130">
    <property type="match status" value="1"/>
</dbReference>
<dbReference type="SMART" id="SM00387">
    <property type="entry name" value="HATPase_c"/>
    <property type="match status" value="1"/>
</dbReference>
<gene>
    <name evidence="7" type="ORF">SAMN04487894_108188</name>
</gene>
<dbReference type="Gene3D" id="3.30.450.40">
    <property type="match status" value="1"/>
</dbReference>
<dbReference type="GO" id="GO:0000155">
    <property type="term" value="F:phosphorelay sensor kinase activity"/>
    <property type="evidence" value="ECO:0007669"/>
    <property type="project" value="InterPro"/>
</dbReference>
<dbReference type="SUPFAM" id="SSF55781">
    <property type="entry name" value="GAF domain-like"/>
    <property type="match status" value="1"/>
</dbReference>
<dbReference type="PRINTS" id="PR00344">
    <property type="entry name" value="BCTRLSENSOR"/>
</dbReference>
<evidence type="ECO:0000256" key="3">
    <source>
        <dbReference type="ARBA" id="ARBA00022553"/>
    </source>
</evidence>
<evidence type="ECO:0000256" key="5">
    <source>
        <dbReference type="ARBA" id="ARBA00022777"/>
    </source>
</evidence>
<dbReference type="CDD" id="cd00082">
    <property type="entry name" value="HisKA"/>
    <property type="match status" value="1"/>
</dbReference>
<dbReference type="EC" id="2.7.13.3" evidence="2"/>
<reference evidence="8" key="1">
    <citation type="submission" date="2016-10" db="EMBL/GenBank/DDBJ databases">
        <authorList>
            <person name="Varghese N."/>
            <person name="Submissions S."/>
        </authorList>
    </citation>
    <scope>NUCLEOTIDE SEQUENCE [LARGE SCALE GENOMIC DNA]</scope>
    <source>
        <strain evidence="8">DSM 25811 / CCM 8410 / LMG 26954 / E90</strain>
    </source>
</reference>
<dbReference type="SMART" id="SM00065">
    <property type="entry name" value="GAF"/>
    <property type="match status" value="1"/>
</dbReference>
<evidence type="ECO:0000256" key="4">
    <source>
        <dbReference type="ARBA" id="ARBA00022679"/>
    </source>
</evidence>
<dbReference type="GO" id="GO:0007234">
    <property type="term" value="P:osmosensory signaling via phosphorelay pathway"/>
    <property type="evidence" value="ECO:0007669"/>
    <property type="project" value="TreeGrafter"/>
</dbReference>
<sequence>MNFKQALKPSALIMETTPGKRLEKLVNVVQELSLARNLETVTRIVRKAARELTGADGATFVLRDKDKCFYVDEDAISPLWKGSRFPIETCISGWTMLNRQSVIIPDIYQDSRIPTEAYRPTFVKSLVMVPIRIMDPIGAIGNYWANMHQATKDEAQILQSLADITAVTLENVQIYEELEARVKQRTAELEVANKQLEAFSYSVTHDLRSPLAGIQGLVQLLQEEYSLQFDDESRELMGLIEQSTKNMGQLIDNLLAFFTTSKKELNSVNVSMKAMAVEYFNTLKEQEPEGRAFEFSISDLPDAYVDRTLIKQVWSNLLGNAMKYSRKKDKTVIQVGYEETPKDIIYFVKDEGSGFDMMHYDKLFGAFQRLHSDQEFEGNGIGLSLVERIIARYKGRVWALGTPGSGAAFYFSLPRI</sequence>
<comment type="catalytic activity">
    <reaction evidence="1">
        <text>ATP + protein L-histidine = ADP + protein N-phospho-L-histidine.</text>
        <dbReference type="EC" id="2.7.13.3"/>
    </reaction>
</comment>
<dbReference type="OrthoDB" id="9766459at2"/>
<organism evidence="7 8">
    <name type="scientific">Niabella drilacis (strain DSM 25811 / CCM 8410 / CCUG 62505 / LMG 26954 / E90)</name>
    <dbReference type="NCBI Taxonomy" id="1285928"/>
    <lineage>
        <taxon>Bacteria</taxon>
        <taxon>Pseudomonadati</taxon>
        <taxon>Bacteroidota</taxon>
        <taxon>Chitinophagia</taxon>
        <taxon>Chitinophagales</taxon>
        <taxon>Chitinophagaceae</taxon>
        <taxon>Niabella</taxon>
    </lineage>
</organism>